<dbReference type="Proteomes" id="UP001234297">
    <property type="component" value="Chromosome 2"/>
</dbReference>
<gene>
    <name evidence="1" type="ORF">MRB53_008565</name>
</gene>
<evidence type="ECO:0000313" key="1">
    <source>
        <dbReference type="EMBL" id="KAJ8646817.1"/>
    </source>
</evidence>
<sequence>MKHNNLSLRLQFTVRALRIYFKERHSEGFEGPKFQVVTLTESSPVKFQGYVKGSLENDGCRCCCVNFNCVAVFCECFRAGEYCAEGCLDCRNNPANEDMIHDLRRRKESFIPLPLKRKLVQLATLSTQNSWVRTFDKMKPQSTESIPSLILR</sequence>
<name>A0ACC2MNX2_PERAE</name>
<dbReference type="EMBL" id="CM056810">
    <property type="protein sequence ID" value="KAJ8646817.1"/>
    <property type="molecule type" value="Genomic_DNA"/>
</dbReference>
<evidence type="ECO:0000313" key="2">
    <source>
        <dbReference type="Proteomes" id="UP001234297"/>
    </source>
</evidence>
<protein>
    <submittedName>
        <fullName evidence="1">Uncharacterized protein</fullName>
    </submittedName>
</protein>
<reference evidence="1 2" key="1">
    <citation type="journal article" date="2022" name="Hortic Res">
        <title>A haplotype resolved chromosomal level avocado genome allows analysis of novel avocado genes.</title>
        <authorList>
            <person name="Nath O."/>
            <person name="Fletcher S.J."/>
            <person name="Hayward A."/>
            <person name="Shaw L.M."/>
            <person name="Masouleh A.K."/>
            <person name="Furtado A."/>
            <person name="Henry R.J."/>
            <person name="Mitter N."/>
        </authorList>
    </citation>
    <scope>NUCLEOTIDE SEQUENCE [LARGE SCALE GENOMIC DNA]</scope>
    <source>
        <strain evidence="2">cv. Hass</strain>
    </source>
</reference>
<accession>A0ACC2MNX2</accession>
<comment type="caution">
    <text evidence="1">The sequence shown here is derived from an EMBL/GenBank/DDBJ whole genome shotgun (WGS) entry which is preliminary data.</text>
</comment>
<proteinExistence type="predicted"/>
<organism evidence="1 2">
    <name type="scientific">Persea americana</name>
    <name type="common">Avocado</name>
    <dbReference type="NCBI Taxonomy" id="3435"/>
    <lineage>
        <taxon>Eukaryota</taxon>
        <taxon>Viridiplantae</taxon>
        <taxon>Streptophyta</taxon>
        <taxon>Embryophyta</taxon>
        <taxon>Tracheophyta</taxon>
        <taxon>Spermatophyta</taxon>
        <taxon>Magnoliopsida</taxon>
        <taxon>Magnoliidae</taxon>
        <taxon>Laurales</taxon>
        <taxon>Lauraceae</taxon>
        <taxon>Persea</taxon>
    </lineage>
</organism>
<keyword evidence="2" id="KW-1185">Reference proteome</keyword>